<dbReference type="GO" id="GO:0004630">
    <property type="term" value="F:phospholipase D activity"/>
    <property type="evidence" value="ECO:0007669"/>
    <property type="project" value="UniProtKB-EC"/>
</dbReference>
<dbReference type="InterPro" id="IPR025202">
    <property type="entry name" value="PLD-like_dom"/>
</dbReference>
<reference evidence="10" key="1">
    <citation type="submission" date="2011-06" db="EMBL/GenBank/DDBJ databases">
        <title>Complete genome sequence of Paenibacillus mucilaginosus KNP414.</title>
        <authorList>
            <person name="Wang J."/>
            <person name="Hu S."/>
            <person name="Hu X."/>
            <person name="Zhang B."/>
            <person name="Dong D."/>
            <person name="Zhang S."/>
            <person name="Zhao K."/>
            <person name="Wu D."/>
        </authorList>
    </citation>
    <scope>NUCLEOTIDE SEQUENCE [LARGE SCALE GENOMIC DNA]</scope>
    <source>
        <strain evidence="10">KNP414</strain>
    </source>
</reference>
<dbReference type="PATRIC" id="fig|1036673.3.peg.6450"/>
<evidence type="ECO:0000256" key="7">
    <source>
        <dbReference type="SAM" id="Phobius"/>
    </source>
</evidence>
<dbReference type="SUPFAM" id="SSF56024">
    <property type="entry name" value="Phospholipase D/nuclease"/>
    <property type="match status" value="2"/>
</dbReference>
<feature type="domain" description="Phospholipase D-like" evidence="8">
    <location>
        <begin position="319"/>
        <end position="462"/>
    </location>
</feature>
<keyword evidence="7" id="KW-1133">Transmembrane helix</keyword>
<feature type="transmembrane region" description="Helical" evidence="7">
    <location>
        <begin position="28"/>
        <end position="47"/>
    </location>
</feature>
<evidence type="ECO:0000256" key="5">
    <source>
        <dbReference type="ARBA" id="ARBA00022963"/>
    </source>
</evidence>
<evidence type="ECO:0000256" key="4">
    <source>
        <dbReference type="ARBA" id="ARBA00022801"/>
    </source>
</evidence>
<evidence type="ECO:0000256" key="3">
    <source>
        <dbReference type="ARBA" id="ARBA00012027"/>
    </source>
</evidence>
<dbReference type="CDD" id="cd09130">
    <property type="entry name" value="PLDc_unchar2_2"/>
    <property type="match status" value="1"/>
</dbReference>
<dbReference type="AlphaFoldDB" id="F8FGQ0"/>
<dbReference type="HOGENOM" id="CLU_044580_0_0_9"/>
<evidence type="ECO:0000256" key="1">
    <source>
        <dbReference type="ARBA" id="ARBA00000798"/>
    </source>
</evidence>
<dbReference type="GO" id="GO:0016042">
    <property type="term" value="P:lipid catabolic process"/>
    <property type="evidence" value="ECO:0007669"/>
    <property type="project" value="UniProtKB-KW"/>
</dbReference>
<evidence type="ECO:0000256" key="6">
    <source>
        <dbReference type="ARBA" id="ARBA00023098"/>
    </source>
</evidence>
<evidence type="ECO:0000313" key="9">
    <source>
        <dbReference type="EMBL" id="AEI45427.1"/>
    </source>
</evidence>
<dbReference type="KEGG" id="pms:KNP414_06915"/>
<organism evidence="9 10">
    <name type="scientific">Paenibacillus mucilaginosus (strain KNP414)</name>
    <dbReference type="NCBI Taxonomy" id="1036673"/>
    <lineage>
        <taxon>Bacteria</taxon>
        <taxon>Bacillati</taxon>
        <taxon>Bacillota</taxon>
        <taxon>Bacilli</taxon>
        <taxon>Bacillales</taxon>
        <taxon>Paenibacillaceae</taxon>
        <taxon>Paenibacillus</taxon>
    </lineage>
</organism>
<keyword evidence="4" id="KW-0378">Hydrolase</keyword>
<dbReference type="EC" id="3.1.4.4" evidence="3"/>
<dbReference type="InterPro" id="IPR051406">
    <property type="entry name" value="PLD_domain"/>
</dbReference>
<dbReference type="Gene3D" id="3.30.870.10">
    <property type="entry name" value="Endonuclease Chain A"/>
    <property type="match status" value="2"/>
</dbReference>
<reference evidence="9 10" key="2">
    <citation type="journal article" date="2013" name="Genome Announc.">
        <title>Genome Sequence of Growth-Improving Paenibacillus mucilaginosus Strain KNP414.</title>
        <authorList>
            <person name="Lu J.J."/>
            <person name="Wang J.F."/>
            <person name="Hu X.F."/>
        </authorList>
    </citation>
    <scope>NUCLEOTIDE SEQUENCE [LARGE SCALE GENOMIC DNA]</scope>
    <source>
        <strain evidence="9 10">KNP414</strain>
    </source>
</reference>
<keyword evidence="6" id="KW-0443">Lipid metabolism</keyword>
<comment type="similarity">
    <text evidence="2">Belongs to the phospholipase D family.</text>
</comment>
<dbReference type="RefSeq" id="WP_013920569.1">
    <property type="nucleotide sequence ID" value="NC_015690.1"/>
</dbReference>
<comment type="catalytic activity">
    <reaction evidence="1">
        <text>a 1,2-diacyl-sn-glycero-3-phosphocholine + H2O = a 1,2-diacyl-sn-glycero-3-phosphate + choline + H(+)</text>
        <dbReference type="Rhea" id="RHEA:14445"/>
        <dbReference type="ChEBI" id="CHEBI:15354"/>
        <dbReference type="ChEBI" id="CHEBI:15377"/>
        <dbReference type="ChEBI" id="CHEBI:15378"/>
        <dbReference type="ChEBI" id="CHEBI:57643"/>
        <dbReference type="ChEBI" id="CHEBI:58608"/>
        <dbReference type="EC" id="3.1.4.4"/>
    </reaction>
</comment>
<dbReference type="EMBL" id="CP002869">
    <property type="protein sequence ID" value="AEI45427.1"/>
    <property type="molecule type" value="Genomic_DNA"/>
</dbReference>
<name>F8FGQ0_PAEMK</name>
<keyword evidence="7" id="KW-0472">Membrane</keyword>
<accession>F8FGQ0</accession>
<proteinExistence type="inferred from homology"/>
<dbReference type="Pfam" id="PF13091">
    <property type="entry name" value="PLDc_2"/>
    <property type="match status" value="1"/>
</dbReference>
<keyword evidence="7" id="KW-0812">Transmembrane</keyword>
<dbReference type="GO" id="GO:0016891">
    <property type="term" value="F:RNA endonuclease activity producing 5'-phosphomonoesters, hydrolytic mechanism"/>
    <property type="evidence" value="ECO:0007669"/>
    <property type="project" value="TreeGrafter"/>
</dbReference>
<protein>
    <recommendedName>
        <fullName evidence="3">phospholipase D</fullName>
        <ecNumber evidence="3">3.1.4.4</ecNumber>
    </recommendedName>
</protein>
<dbReference type="Proteomes" id="UP000006620">
    <property type="component" value="Chromosome"/>
</dbReference>
<evidence type="ECO:0000259" key="8">
    <source>
        <dbReference type="Pfam" id="PF13091"/>
    </source>
</evidence>
<evidence type="ECO:0000313" key="10">
    <source>
        <dbReference type="Proteomes" id="UP000006620"/>
    </source>
</evidence>
<gene>
    <name evidence="9" type="ordered locus">KNP414_06915</name>
</gene>
<evidence type="ECO:0000256" key="2">
    <source>
        <dbReference type="ARBA" id="ARBA00008664"/>
    </source>
</evidence>
<dbReference type="PANTHER" id="PTHR43856:SF1">
    <property type="entry name" value="MITOCHONDRIAL CARDIOLIPIN HYDROLASE"/>
    <property type="match status" value="1"/>
</dbReference>
<sequence>MANQPPPRPAGGQPAPAPRRDTVHVIRWILRSLAVLLIVMVTAVLIYNSRKPLPPGLSYEGPVHRTDSVEFLYDLTYKDKTGNKEMREETILKRILQAIDEADSFVVIDMFLFNSYVNEGQSFPKITEQLTQKLIQRKQQNPKLNAVFITDEVNTSYGSHPSPELERLKAAGVQTVITDTDPLRDSTPLYSALWRIFFRPYGTEGRGWVSNPMADTAPDMTVRSYAKLFNVKANHRKVIATEDIAIVSSGNVHDASAKHSNAAFAVGGPIIADVLASEQAAANLGGGASFPEYAPSEGADSGALSVRLLTEGKVNAHLLHLLSEAGSGNTVWMGMFYLADPDVLKALREASNRGAEIRLILDPNQNAFGNEKIGLPNRPVAEDLVNGTDGRIKVKWYNTGEEQYHTKMMMVTSANRMSILSGSTNFTTRNLDDLNLETDLLISGPADSEVSRNVEAYFNRLWDNRDGSYTLDYEAYKEKTYPLKKLVYQLQGWLGFTTF</sequence>
<dbReference type="CDD" id="cd09129">
    <property type="entry name" value="PLDc_unchar2_1"/>
    <property type="match status" value="1"/>
</dbReference>
<dbReference type="PANTHER" id="PTHR43856">
    <property type="entry name" value="CARDIOLIPIN HYDROLASE"/>
    <property type="match status" value="1"/>
</dbReference>
<keyword evidence="5" id="KW-0442">Lipid degradation</keyword>